<evidence type="ECO:0000256" key="5">
    <source>
        <dbReference type="ARBA" id="ARBA00025730"/>
    </source>
</evidence>
<dbReference type="GO" id="GO:0016251">
    <property type="term" value="F:RNA polymerase II general transcription initiation factor activity"/>
    <property type="evidence" value="ECO:0007669"/>
    <property type="project" value="TreeGrafter"/>
</dbReference>
<sequence>MSSTHGTPDDPMEVSVVKTEPAANSAVDGDSPNADTASHNIKSEPPEGASHEDSEKSEEEESEENVAVENENEDPAPATGPEKQTRQERDTIKKDRSLAELLLMMDEYKPVIPDAVTDYYLSRSGFECDDVRVKRLLALAAQKFVSDIAVDALQYSKIRGQGPASAKDRRATQKEKRTVLTMEDLSAALADHGVNVKKPEYYL</sequence>
<feature type="compositionally biased region" description="Basic and acidic residues" evidence="7">
    <location>
        <begin position="83"/>
        <end position="93"/>
    </location>
</feature>
<dbReference type="GO" id="GO:0005669">
    <property type="term" value="C:transcription factor TFIID complex"/>
    <property type="evidence" value="ECO:0007669"/>
    <property type="project" value="TreeGrafter"/>
</dbReference>
<dbReference type="PANTHER" id="PTHR21242:SF0">
    <property type="entry name" value="TRANSCRIPTION INITIATION FACTOR TFIID SUBUNIT 10"/>
    <property type="match status" value="1"/>
</dbReference>
<evidence type="ECO:0000256" key="3">
    <source>
        <dbReference type="ARBA" id="ARBA00023163"/>
    </source>
</evidence>
<evidence type="ECO:0000256" key="4">
    <source>
        <dbReference type="ARBA" id="ARBA00023242"/>
    </source>
</evidence>
<dbReference type="GO" id="GO:1990841">
    <property type="term" value="F:promoter-specific chromatin binding"/>
    <property type="evidence" value="ECO:0007669"/>
    <property type="project" value="TreeGrafter"/>
</dbReference>
<comment type="caution">
    <text evidence="8">The sequence shown here is derived from an EMBL/GenBank/DDBJ whole genome shotgun (WGS) entry which is preliminary data.</text>
</comment>
<dbReference type="Pfam" id="PF03540">
    <property type="entry name" value="TAF10"/>
    <property type="match status" value="1"/>
</dbReference>
<accession>A0A507E064</accession>
<feature type="compositionally biased region" description="Acidic residues" evidence="7">
    <location>
        <begin position="55"/>
        <end position="74"/>
    </location>
</feature>
<dbReference type="GO" id="GO:0000124">
    <property type="term" value="C:SAGA complex"/>
    <property type="evidence" value="ECO:0007669"/>
    <property type="project" value="TreeGrafter"/>
</dbReference>
<name>A0A507E064_9FUNG</name>
<dbReference type="PRINTS" id="PR01443">
    <property type="entry name" value="TFIID30KDSUB"/>
</dbReference>
<keyword evidence="2 6" id="KW-0805">Transcription regulation</keyword>
<evidence type="ECO:0000256" key="7">
    <source>
        <dbReference type="SAM" id="MobiDB-lite"/>
    </source>
</evidence>
<reference evidence="8 9" key="1">
    <citation type="journal article" date="2019" name="Sci. Rep.">
        <title>Comparative genomics of chytrid fungi reveal insights into the obligate biotrophic and pathogenic lifestyle of Synchytrium endobioticum.</title>
        <authorList>
            <person name="van de Vossenberg B.T.L.H."/>
            <person name="Warris S."/>
            <person name="Nguyen H.D.T."/>
            <person name="van Gent-Pelzer M.P.E."/>
            <person name="Joly D.L."/>
            <person name="van de Geest H.C."/>
            <person name="Bonants P.J.M."/>
            <person name="Smith D.S."/>
            <person name="Levesque C.A."/>
            <person name="van der Lee T.A.J."/>
        </authorList>
    </citation>
    <scope>NUCLEOTIDE SEQUENCE [LARGE SCALE GENOMIC DNA]</scope>
    <source>
        <strain evidence="8 9">CBS 809.83</strain>
    </source>
</reference>
<dbReference type="CDD" id="cd07982">
    <property type="entry name" value="HFD_TAF10"/>
    <property type="match status" value="1"/>
</dbReference>
<dbReference type="PANTHER" id="PTHR21242">
    <property type="entry name" value="TRANSCRIPTION INITIATION FACTOR TFIID SUBUNIT 10"/>
    <property type="match status" value="1"/>
</dbReference>
<proteinExistence type="inferred from homology"/>
<feature type="region of interest" description="Disordered" evidence="7">
    <location>
        <begin position="1"/>
        <end position="93"/>
    </location>
</feature>
<gene>
    <name evidence="8" type="ORF">PhCBS80983_g04110</name>
</gene>
<evidence type="ECO:0000313" key="9">
    <source>
        <dbReference type="Proteomes" id="UP000318582"/>
    </source>
</evidence>
<protein>
    <recommendedName>
        <fullName evidence="6">Transcription initiation factor TFIID subunit 10</fullName>
    </recommendedName>
</protein>
<organism evidence="8 9">
    <name type="scientific">Powellomyces hirtus</name>
    <dbReference type="NCBI Taxonomy" id="109895"/>
    <lineage>
        <taxon>Eukaryota</taxon>
        <taxon>Fungi</taxon>
        <taxon>Fungi incertae sedis</taxon>
        <taxon>Chytridiomycota</taxon>
        <taxon>Chytridiomycota incertae sedis</taxon>
        <taxon>Chytridiomycetes</taxon>
        <taxon>Spizellomycetales</taxon>
        <taxon>Powellomycetaceae</taxon>
        <taxon>Powellomyces</taxon>
    </lineage>
</organism>
<comment type="similarity">
    <text evidence="5 6">Belongs to the TAF10 family.</text>
</comment>
<comment type="subcellular location">
    <subcellularLocation>
        <location evidence="1 6">Nucleus</location>
    </subcellularLocation>
</comment>
<evidence type="ECO:0000313" key="8">
    <source>
        <dbReference type="EMBL" id="TPX57062.1"/>
    </source>
</evidence>
<dbReference type="PIRSF" id="PIRSF017246">
    <property type="entry name" value="TFIID_TAF10"/>
    <property type="match status" value="1"/>
</dbReference>
<dbReference type="AlphaFoldDB" id="A0A507E064"/>
<keyword evidence="9" id="KW-1185">Reference proteome</keyword>
<evidence type="ECO:0000256" key="6">
    <source>
        <dbReference type="PIRNR" id="PIRNR017246"/>
    </source>
</evidence>
<comment type="function">
    <text evidence="6">Functions as a component of both the DNA-binding general transcription initiation factor complex TFIID and the transcription coactivator SAGA complex. Binding of TFIID to a promoter (with or without TATA element) is the initial step in pre-initiation complex (PIC) formation. TFIID plays a key role in the regulation of gene expression by RNA polymerase II through different activities such as transcription activator interaction, core promoter recognition and selectivity, TFIIA and TFIIB interaction, chromatin modification (histone acetylation by TAF1), facilitation of DNA opening and initiation of transcription. SAGA acts as a general cofactor required for essentially all RNA polymerase II transcription. At the promoters, SAGA is required for transcription pre-initiation complex (PIC) recruitment. It influences RNA polymerase II transcriptional activity through different activities such as TBP interaction (via core/TAF module) and promoter selectivity, interaction with transcription activators (via Tra1/SPT module), and chromatin modification through histone acetylation (via HAT module) and deubiquitination (via DUB module). SAGA preferentially acetylates histones H3 (to form H3K9ac, H3K14ac, H3K18ac and H3K23ac) and H2B and deubiquitinates histone H2B. SAGA interacts with DNA via upstream activating sequences (UASs).</text>
</comment>
<dbReference type="InterPro" id="IPR003923">
    <property type="entry name" value="TAF10"/>
</dbReference>
<dbReference type="STRING" id="109895.A0A507E064"/>
<keyword evidence="3 6" id="KW-0804">Transcription</keyword>
<feature type="compositionally biased region" description="Basic and acidic residues" evidence="7">
    <location>
        <begin position="41"/>
        <end position="54"/>
    </location>
</feature>
<dbReference type="GO" id="GO:0006367">
    <property type="term" value="P:transcription initiation at RNA polymerase II promoter"/>
    <property type="evidence" value="ECO:0007669"/>
    <property type="project" value="TreeGrafter"/>
</dbReference>
<evidence type="ECO:0000256" key="1">
    <source>
        <dbReference type="ARBA" id="ARBA00004123"/>
    </source>
</evidence>
<dbReference type="Proteomes" id="UP000318582">
    <property type="component" value="Unassembled WGS sequence"/>
</dbReference>
<evidence type="ECO:0000256" key="2">
    <source>
        <dbReference type="ARBA" id="ARBA00023015"/>
    </source>
</evidence>
<keyword evidence="4 6" id="KW-0539">Nucleus</keyword>
<dbReference type="EMBL" id="QEAQ01000059">
    <property type="protein sequence ID" value="TPX57062.1"/>
    <property type="molecule type" value="Genomic_DNA"/>
</dbReference>